<evidence type="ECO:0000256" key="1">
    <source>
        <dbReference type="SAM" id="SignalP"/>
    </source>
</evidence>
<dbReference type="AlphaFoldDB" id="A0A328ALR8"/>
<keyword evidence="3" id="KW-1185">Reference proteome</keyword>
<dbReference type="RefSeq" id="WP_111529538.1">
    <property type="nucleotide sequence ID" value="NZ_JBHRSG010000003.1"/>
</dbReference>
<reference evidence="3" key="1">
    <citation type="submission" date="2018-05" db="EMBL/GenBank/DDBJ databases">
        <authorList>
            <person name="Li X."/>
        </authorList>
    </citation>
    <scope>NUCLEOTIDE SEQUENCE [LARGE SCALE GENOMIC DNA]</scope>
    <source>
        <strain evidence="3">LX32</strain>
    </source>
</reference>
<dbReference type="EMBL" id="QFYQ01000001">
    <property type="protein sequence ID" value="RAK55790.1"/>
    <property type="molecule type" value="Genomic_DNA"/>
</dbReference>
<dbReference type="Gene3D" id="1.10.575.10">
    <property type="entry name" value="P1 Nuclease"/>
    <property type="match status" value="1"/>
</dbReference>
<gene>
    <name evidence="2" type="ORF">DJ017_15360</name>
</gene>
<evidence type="ECO:0000313" key="3">
    <source>
        <dbReference type="Proteomes" id="UP000249254"/>
    </source>
</evidence>
<proteinExistence type="predicted"/>
<evidence type="ECO:0000313" key="2">
    <source>
        <dbReference type="EMBL" id="RAK55790.1"/>
    </source>
</evidence>
<dbReference type="Proteomes" id="UP000249254">
    <property type="component" value="Unassembled WGS sequence"/>
</dbReference>
<dbReference type="OrthoDB" id="267579at2"/>
<organism evidence="2 3">
    <name type="scientific">Phenylobacterium soli</name>
    <dbReference type="NCBI Taxonomy" id="2170551"/>
    <lineage>
        <taxon>Bacteria</taxon>
        <taxon>Pseudomonadati</taxon>
        <taxon>Pseudomonadota</taxon>
        <taxon>Alphaproteobacteria</taxon>
        <taxon>Caulobacterales</taxon>
        <taxon>Caulobacteraceae</taxon>
        <taxon>Phenylobacterium</taxon>
    </lineage>
</organism>
<protein>
    <submittedName>
        <fullName evidence="2">S1/P1 Nuclease</fullName>
    </submittedName>
</protein>
<accession>A0A328ALR8</accession>
<comment type="caution">
    <text evidence="2">The sequence shown here is derived from an EMBL/GenBank/DDBJ whole genome shotgun (WGS) entry which is preliminary data.</text>
</comment>
<dbReference type="GO" id="GO:0016788">
    <property type="term" value="F:hydrolase activity, acting on ester bonds"/>
    <property type="evidence" value="ECO:0007669"/>
    <property type="project" value="InterPro"/>
</dbReference>
<feature type="chain" id="PRO_5016390942" evidence="1">
    <location>
        <begin position="23"/>
        <end position="336"/>
    </location>
</feature>
<name>A0A328ALR8_9CAUL</name>
<feature type="signal peptide" evidence="1">
    <location>
        <begin position="1"/>
        <end position="22"/>
    </location>
</feature>
<keyword evidence="1" id="KW-0732">Signal</keyword>
<dbReference type="InterPro" id="IPR008947">
    <property type="entry name" value="PLipase_C/P1_nuclease_dom_sf"/>
</dbReference>
<dbReference type="SUPFAM" id="SSF48537">
    <property type="entry name" value="Phospholipase C/P1 nuclease"/>
    <property type="match status" value="1"/>
</dbReference>
<sequence length="336" mass="36690">MKRLSILAFAAALAAAPQAAIAWGNSGHRMIGETAVRALPAEIPAFLRTPQAALDVGEYSREPDRLKGAGKAFDYEYSPGHFVDLDDDGKVLGGPALTALPPDRESYDTALRAVGQDSWKAGYLPYAILESYQRLSKEFAYWRALKYAEANPAWKAHRAWYAADRRRREAQILLAAGQLSHFVADGSQPLHVSVHFNGWGDYPNPAGYTTSKQFHQAFEGDMVQAVVKPGEVAARIAPLRLCHCAIEQRTASYLVATGKLVPTLYEIDKAGGLRPGDARGPAFARQQLAVGASELRDMIVEAWRASDQQKVGWKPVPLADILAGKQDPFLTLYASD</sequence>